<reference evidence="1" key="1">
    <citation type="journal article" date="2014" name="Int. J. Syst. Evol. Microbiol.">
        <title>Complete genome sequence of Corynebacterium casei LMG S-19264T (=DSM 44701T), isolated from a smear-ripened cheese.</title>
        <authorList>
            <consortium name="US DOE Joint Genome Institute (JGI-PGF)"/>
            <person name="Walter F."/>
            <person name="Albersmeier A."/>
            <person name="Kalinowski J."/>
            <person name="Ruckert C."/>
        </authorList>
    </citation>
    <scope>NUCLEOTIDE SEQUENCE</scope>
    <source>
        <strain evidence="1">KCTC 42731</strain>
    </source>
</reference>
<keyword evidence="2" id="KW-1185">Reference proteome</keyword>
<organism evidence="1 2">
    <name type="scientific">Thalassotalea marina</name>
    <dbReference type="NCBI Taxonomy" id="1673741"/>
    <lineage>
        <taxon>Bacteria</taxon>
        <taxon>Pseudomonadati</taxon>
        <taxon>Pseudomonadota</taxon>
        <taxon>Gammaproteobacteria</taxon>
        <taxon>Alteromonadales</taxon>
        <taxon>Colwelliaceae</taxon>
        <taxon>Thalassotalea</taxon>
    </lineage>
</organism>
<sequence length="143" mass="16081">MRNVKGLLILVLWLFAPLSWGQEDMVVVMSKGTPIQTLSKSEVIDIFMGKYTAFPNGELAIAVELSGEPEIRQLFYKKLINRSLASVNAYWARLKFSGRKRSVVDQDSVGEVIAYLEKNPLAIGYIPISSLNDSLKVVYRLNE</sequence>
<evidence type="ECO:0000313" key="2">
    <source>
        <dbReference type="Proteomes" id="UP000623842"/>
    </source>
</evidence>
<dbReference type="RefSeq" id="WP_189773958.1">
    <property type="nucleotide sequence ID" value="NZ_BNCK01000010.1"/>
</dbReference>
<dbReference type="EMBL" id="BNCK01000010">
    <property type="protein sequence ID" value="GHG04810.1"/>
    <property type="molecule type" value="Genomic_DNA"/>
</dbReference>
<accession>A0A919EMW1</accession>
<evidence type="ECO:0008006" key="3">
    <source>
        <dbReference type="Google" id="ProtNLM"/>
    </source>
</evidence>
<dbReference type="AlphaFoldDB" id="A0A919EMW1"/>
<name>A0A919EMW1_9GAMM</name>
<dbReference type="SUPFAM" id="SSF53850">
    <property type="entry name" value="Periplasmic binding protein-like II"/>
    <property type="match status" value="1"/>
</dbReference>
<comment type="caution">
    <text evidence="1">The sequence shown here is derived from an EMBL/GenBank/DDBJ whole genome shotgun (WGS) entry which is preliminary data.</text>
</comment>
<gene>
    <name evidence="1" type="ORF">GCM10017161_38050</name>
</gene>
<reference evidence="1" key="2">
    <citation type="submission" date="2020-09" db="EMBL/GenBank/DDBJ databases">
        <authorList>
            <person name="Sun Q."/>
            <person name="Kim S."/>
        </authorList>
    </citation>
    <scope>NUCLEOTIDE SEQUENCE</scope>
    <source>
        <strain evidence="1">KCTC 42731</strain>
    </source>
</reference>
<evidence type="ECO:0000313" key="1">
    <source>
        <dbReference type="EMBL" id="GHG04810.1"/>
    </source>
</evidence>
<dbReference type="Proteomes" id="UP000623842">
    <property type="component" value="Unassembled WGS sequence"/>
</dbReference>
<proteinExistence type="predicted"/>
<dbReference type="Gene3D" id="3.40.190.10">
    <property type="entry name" value="Periplasmic binding protein-like II"/>
    <property type="match status" value="1"/>
</dbReference>
<protein>
    <recommendedName>
        <fullName evidence="3">Phosphate ABC transporter substrate-binding protein</fullName>
    </recommendedName>
</protein>